<keyword evidence="3" id="KW-1185">Reference proteome</keyword>
<accession>A0ABP8YRL8</accession>
<reference evidence="3" key="1">
    <citation type="journal article" date="2019" name="Int. J. Syst. Evol. Microbiol.">
        <title>The Global Catalogue of Microorganisms (GCM) 10K type strain sequencing project: providing services to taxonomists for standard genome sequencing and annotation.</title>
        <authorList>
            <consortium name="The Broad Institute Genomics Platform"/>
            <consortium name="The Broad Institute Genome Sequencing Center for Infectious Disease"/>
            <person name="Wu L."/>
            <person name="Ma J."/>
        </authorList>
    </citation>
    <scope>NUCLEOTIDE SEQUENCE [LARGE SCALE GENOMIC DNA]</scope>
    <source>
        <strain evidence="3">JCM 18532</strain>
    </source>
</reference>
<name>A0ABP8YRL8_9ACTN</name>
<protein>
    <submittedName>
        <fullName evidence="2">Uncharacterized protein</fullName>
    </submittedName>
</protein>
<organism evidence="2 3">
    <name type="scientific">Nocardioides endophyticus</name>
    <dbReference type="NCBI Taxonomy" id="1353775"/>
    <lineage>
        <taxon>Bacteria</taxon>
        <taxon>Bacillati</taxon>
        <taxon>Actinomycetota</taxon>
        <taxon>Actinomycetes</taxon>
        <taxon>Propionibacteriales</taxon>
        <taxon>Nocardioidaceae</taxon>
        <taxon>Nocardioides</taxon>
    </lineage>
</organism>
<evidence type="ECO:0000256" key="1">
    <source>
        <dbReference type="SAM" id="MobiDB-lite"/>
    </source>
</evidence>
<comment type="caution">
    <text evidence="2">The sequence shown here is derived from an EMBL/GenBank/DDBJ whole genome shotgun (WGS) entry which is preliminary data.</text>
</comment>
<evidence type="ECO:0000313" key="3">
    <source>
        <dbReference type="Proteomes" id="UP001499882"/>
    </source>
</evidence>
<dbReference type="Proteomes" id="UP001499882">
    <property type="component" value="Unassembled WGS sequence"/>
</dbReference>
<evidence type="ECO:0000313" key="2">
    <source>
        <dbReference type="EMBL" id="GAA4735758.1"/>
    </source>
</evidence>
<dbReference type="EMBL" id="BAABKN010000012">
    <property type="protein sequence ID" value="GAA4735758.1"/>
    <property type="molecule type" value="Genomic_DNA"/>
</dbReference>
<feature type="compositionally biased region" description="Low complexity" evidence="1">
    <location>
        <begin position="1"/>
        <end position="16"/>
    </location>
</feature>
<sequence length="74" mass="8055">MSTLSTAAAPLPTTTSKDTDMNFSTEDLARAQVSTRLVEAQHCRQGRRLAQVISTGRRAEQVAQQARLAIARTL</sequence>
<feature type="region of interest" description="Disordered" evidence="1">
    <location>
        <begin position="1"/>
        <end position="23"/>
    </location>
</feature>
<proteinExistence type="predicted"/>
<gene>
    <name evidence="2" type="ORF">GCM10023350_19510</name>
</gene>